<keyword evidence="1 4" id="KW-0479">Metal-binding</keyword>
<dbReference type="STRING" id="1182542.W9YJ69"/>
<feature type="region of interest" description="Disordered" evidence="5">
    <location>
        <begin position="57"/>
        <end position="102"/>
    </location>
</feature>
<evidence type="ECO:0000256" key="2">
    <source>
        <dbReference type="ARBA" id="ARBA00022771"/>
    </source>
</evidence>
<dbReference type="Pfam" id="PF00642">
    <property type="entry name" value="zf-CCCH"/>
    <property type="match status" value="1"/>
</dbReference>
<feature type="compositionally biased region" description="Basic and acidic residues" evidence="5">
    <location>
        <begin position="715"/>
        <end position="727"/>
    </location>
</feature>
<feature type="compositionally biased region" description="Basic and acidic residues" evidence="5">
    <location>
        <begin position="752"/>
        <end position="767"/>
    </location>
</feature>
<feature type="region of interest" description="Disordered" evidence="5">
    <location>
        <begin position="1"/>
        <end position="22"/>
    </location>
</feature>
<evidence type="ECO:0000313" key="7">
    <source>
        <dbReference type="EMBL" id="EXJ89735.1"/>
    </source>
</evidence>
<feature type="compositionally biased region" description="Polar residues" evidence="5">
    <location>
        <begin position="1"/>
        <end position="20"/>
    </location>
</feature>
<dbReference type="AlphaFoldDB" id="W9YJ69"/>
<dbReference type="SMART" id="SM00356">
    <property type="entry name" value="ZnF_C3H1"/>
    <property type="match status" value="1"/>
</dbReference>
<feature type="region of interest" description="Disordered" evidence="5">
    <location>
        <begin position="667"/>
        <end position="700"/>
    </location>
</feature>
<proteinExistence type="predicted"/>
<feature type="region of interest" description="Disordered" evidence="5">
    <location>
        <begin position="995"/>
        <end position="1014"/>
    </location>
</feature>
<dbReference type="Proteomes" id="UP000019478">
    <property type="component" value="Unassembled WGS sequence"/>
</dbReference>
<feature type="compositionally biased region" description="Basic and acidic residues" evidence="5">
    <location>
        <begin position="901"/>
        <end position="912"/>
    </location>
</feature>
<protein>
    <recommendedName>
        <fullName evidence="6">C3H1-type domain-containing protein</fullName>
    </recommendedName>
</protein>
<feature type="compositionally biased region" description="Polar residues" evidence="5">
    <location>
        <begin position="71"/>
        <end position="97"/>
    </location>
</feature>
<feature type="compositionally biased region" description="Basic and acidic residues" evidence="5">
    <location>
        <begin position="559"/>
        <end position="575"/>
    </location>
</feature>
<feature type="region of interest" description="Disordered" evidence="5">
    <location>
        <begin position="260"/>
        <end position="338"/>
    </location>
</feature>
<keyword evidence="3 4" id="KW-0862">Zinc</keyword>
<gene>
    <name evidence="7" type="ORF">A1O3_02802</name>
</gene>
<dbReference type="Gene3D" id="4.10.1000.10">
    <property type="entry name" value="Zinc finger, CCCH-type"/>
    <property type="match status" value="1"/>
</dbReference>
<feature type="compositionally biased region" description="Basic and acidic residues" evidence="5">
    <location>
        <begin position="292"/>
        <end position="307"/>
    </location>
</feature>
<feature type="compositionally biased region" description="Basic and acidic residues" evidence="5">
    <location>
        <begin position="870"/>
        <end position="881"/>
    </location>
</feature>
<accession>W9YJ69</accession>
<dbReference type="GeneID" id="19166932"/>
<feature type="region of interest" description="Disordered" evidence="5">
    <location>
        <begin position="139"/>
        <end position="187"/>
    </location>
</feature>
<dbReference type="eggNOG" id="ENOG502S0GX">
    <property type="taxonomic scope" value="Eukaryota"/>
</dbReference>
<reference evidence="7 8" key="1">
    <citation type="submission" date="2013-03" db="EMBL/GenBank/DDBJ databases">
        <title>The Genome Sequence of Capronia epimyces CBS 606.96.</title>
        <authorList>
            <consortium name="The Broad Institute Genomics Platform"/>
            <person name="Cuomo C."/>
            <person name="de Hoog S."/>
            <person name="Gorbushina A."/>
            <person name="Walker B."/>
            <person name="Young S.K."/>
            <person name="Zeng Q."/>
            <person name="Gargeya S."/>
            <person name="Fitzgerald M."/>
            <person name="Haas B."/>
            <person name="Abouelleil A."/>
            <person name="Allen A.W."/>
            <person name="Alvarado L."/>
            <person name="Arachchi H.M."/>
            <person name="Berlin A.M."/>
            <person name="Chapman S.B."/>
            <person name="Gainer-Dewar J."/>
            <person name="Goldberg J."/>
            <person name="Griggs A."/>
            <person name="Gujja S."/>
            <person name="Hansen M."/>
            <person name="Howarth C."/>
            <person name="Imamovic A."/>
            <person name="Ireland A."/>
            <person name="Larimer J."/>
            <person name="McCowan C."/>
            <person name="Murphy C."/>
            <person name="Pearson M."/>
            <person name="Poon T.W."/>
            <person name="Priest M."/>
            <person name="Roberts A."/>
            <person name="Saif S."/>
            <person name="Shea T."/>
            <person name="Sisk P."/>
            <person name="Sykes S."/>
            <person name="Wortman J."/>
            <person name="Nusbaum C."/>
            <person name="Birren B."/>
        </authorList>
    </citation>
    <scope>NUCLEOTIDE SEQUENCE [LARGE SCALE GENOMIC DNA]</scope>
    <source>
        <strain evidence="7 8">CBS 606.96</strain>
    </source>
</reference>
<evidence type="ECO:0000313" key="8">
    <source>
        <dbReference type="Proteomes" id="UP000019478"/>
    </source>
</evidence>
<feature type="compositionally biased region" description="Acidic residues" evidence="5">
    <location>
        <begin position="799"/>
        <end position="814"/>
    </location>
</feature>
<evidence type="ECO:0000256" key="3">
    <source>
        <dbReference type="ARBA" id="ARBA00022833"/>
    </source>
</evidence>
<feature type="region of interest" description="Disordered" evidence="5">
    <location>
        <begin position="539"/>
        <end position="582"/>
    </location>
</feature>
<keyword evidence="8" id="KW-1185">Reference proteome</keyword>
<name>W9YJ69_9EURO</name>
<dbReference type="HOGENOM" id="CLU_008693_0_1_1"/>
<dbReference type="SUPFAM" id="SSF90229">
    <property type="entry name" value="CCCH zinc finger"/>
    <property type="match status" value="1"/>
</dbReference>
<feature type="compositionally biased region" description="Acidic residues" evidence="5">
    <location>
        <begin position="882"/>
        <end position="891"/>
    </location>
</feature>
<dbReference type="GO" id="GO:0008270">
    <property type="term" value="F:zinc ion binding"/>
    <property type="evidence" value="ECO:0007669"/>
    <property type="project" value="UniProtKB-KW"/>
</dbReference>
<comment type="caution">
    <text evidence="7">The sequence shown here is derived from an EMBL/GenBank/DDBJ whole genome shotgun (WGS) entry which is preliminary data.</text>
</comment>
<dbReference type="RefSeq" id="XP_007731132.1">
    <property type="nucleotide sequence ID" value="XM_007732942.1"/>
</dbReference>
<dbReference type="InterPro" id="IPR036855">
    <property type="entry name" value="Znf_CCCH_sf"/>
</dbReference>
<evidence type="ECO:0000256" key="4">
    <source>
        <dbReference type="PROSITE-ProRule" id="PRU00723"/>
    </source>
</evidence>
<feature type="region of interest" description="Disordered" evidence="5">
    <location>
        <begin position="956"/>
        <end position="978"/>
    </location>
</feature>
<feature type="compositionally biased region" description="Basic and acidic residues" evidence="5">
    <location>
        <begin position="1052"/>
        <end position="1062"/>
    </location>
</feature>
<feature type="compositionally biased region" description="Basic residues" evidence="5">
    <location>
        <begin position="738"/>
        <end position="750"/>
    </location>
</feature>
<feature type="compositionally biased region" description="Basic and acidic residues" evidence="5">
    <location>
        <begin position="777"/>
        <end position="798"/>
    </location>
</feature>
<dbReference type="InterPro" id="IPR000571">
    <property type="entry name" value="Znf_CCCH"/>
</dbReference>
<sequence length="1120" mass="121629">MDSSGNASMNGSQSANNPSYSFLDGIQSFAASDPLQNGGEDYSQYFDPALFESTTIGHGFSQQPQQPMPPNFNSNVAKQSNSSGLPQYNSPQPNYGLNQYPPALYDSRQIPQQNYDSRFFPRPSASPVGFDGGYPYQQHMPFTGQNYGAQHVNMPQRQSPSPAPPYPARQPQSSPYMNAGPRPSQLSQVQVWTNLAKGLKPPLTWEQSSEMMHYPNFQEQTHQPSNTYVDPSLLTANQINSTNNTIPQFQSHQSFIAPSYFKPGSTVDPRSLQPVQPASSQIPQTAPAIQIKPEKVSKPRTPKDPHAPKKLKSITKNDGTVGSVSEPESESDSELVIEDQESPEITPALLTVSKPTDDRGRALYEAVQAVWSPRNKPAPAEKIRTAIAAFGDTVRNLRDAWKAKNDSLRKSEIPGSPTASQAAQLKDAVSRYRHVMESVMARSLLYGHPAIVKRLGDNPITMSALYSFMLDRFNAGDYDSPLVGAILKFVVEFKTLDTEMLEMTKLSKILQRLTKKATTDIKSMSQAILDNAATASAAKAAKGTHSKPEKPASPGAADGTRKDAVTGMKRAREGDLASQPAPKKIVKVIPASSKPLALQNAERRKALDAAQASKGSDKAATAAAPPNAGAKAKVAVTAPPKSAVFSSLMSASKRPGTSIAARAAAAAANKEKTPMDTVPASNPTLARKESPTRNGGPVPVAKTTSSFLGLLADMEKKPEKEVKKETENPNETEEEKTKRLRKEARRKLRVSWKADGELVETRLFTHDPEEEVGQGDSLRRDAGDTGREGEALKMHKDMDDLEEDEDEDSFDDFEPYTPPPEVDFSVLKDEADSLTINSIKNGGGMKPESPSSEAQNKHEQDTVMTIYTSKADRPPTPKEPDDSMDDFEPAEPETPFGEPTEVTRQREEEYRARLARNQPSLNLVPSRTDLAAQIQAISMGQAPPQQSGIISTELQRALGMLGQPAQGTPPPQAGPTPNLNLQALLQTVQQVTQNLQGQNQQPQYSTPAQTPAPTTNLSALLASMQQTSQGQTPALPLGLGGSVNPYPGSTDESSRKHGRADSNDYDNDGSRKGGNKKKKAGWGGDQAKPYNYKTQPCSFWEQGKCIKGDSCTYRHGDEEM</sequence>
<feature type="region of interest" description="Disordered" evidence="5">
    <location>
        <begin position="715"/>
        <end position="926"/>
    </location>
</feature>
<feature type="domain" description="C3H1-type" evidence="6">
    <location>
        <begin position="1091"/>
        <end position="1118"/>
    </location>
</feature>
<feature type="compositionally biased region" description="Acidic residues" evidence="5">
    <location>
        <begin position="327"/>
        <end position="338"/>
    </location>
</feature>
<feature type="compositionally biased region" description="Low complexity" evidence="5">
    <location>
        <begin position="612"/>
        <end position="628"/>
    </location>
</feature>
<feature type="compositionally biased region" description="Polar residues" evidence="5">
    <location>
        <begin position="1004"/>
        <end position="1014"/>
    </location>
</feature>
<feature type="region of interest" description="Disordered" evidence="5">
    <location>
        <begin position="608"/>
        <end position="628"/>
    </location>
</feature>
<dbReference type="OrthoDB" id="4347at2759"/>
<feature type="region of interest" description="Disordered" evidence="5">
    <location>
        <begin position="1024"/>
        <end position="1091"/>
    </location>
</feature>
<keyword evidence="2 4" id="KW-0863">Zinc-finger</keyword>
<evidence type="ECO:0000256" key="1">
    <source>
        <dbReference type="ARBA" id="ARBA00022723"/>
    </source>
</evidence>
<dbReference type="PROSITE" id="PS50103">
    <property type="entry name" value="ZF_C3H1"/>
    <property type="match status" value="1"/>
</dbReference>
<feature type="zinc finger region" description="C3H1-type" evidence="4">
    <location>
        <begin position="1091"/>
        <end position="1118"/>
    </location>
</feature>
<evidence type="ECO:0000256" key="5">
    <source>
        <dbReference type="SAM" id="MobiDB-lite"/>
    </source>
</evidence>
<evidence type="ECO:0000259" key="6">
    <source>
        <dbReference type="PROSITE" id="PS50103"/>
    </source>
</evidence>
<feature type="compositionally biased region" description="Polar residues" evidence="5">
    <location>
        <begin position="273"/>
        <end position="284"/>
    </location>
</feature>
<organism evidence="7 8">
    <name type="scientific">Capronia epimyces CBS 606.96</name>
    <dbReference type="NCBI Taxonomy" id="1182542"/>
    <lineage>
        <taxon>Eukaryota</taxon>
        <taxon>Fungi</taxon>
        <taxon>Dikarya</taxon>
        <taxon>Ascomycota</taxon>
        <taxon>Pezizomycotina</taxon>
        <taxon>Eurotiomycetes</taxon>
        <taxon>Chaetothyriomycetidae</taxon>
        <taxon>Chaetothyriales</taxon>
        <taxon>Herpotrichiellaceae</taxon>
        <taxon>Capronia</taxon>
    </lineage>
</organism>
<dbReference type="EMBL" id="AMGY01000002">
    <property type="protein sequence ID" value="EXJ89735.1"/>
    <property type="molecule type" value="Genomic_DNA"/>
</dbReference>